<comment type="caution">
    <text evidence="2">The sequence shown here is derived from an EMBL/GenBank/DDBJ whole genome shotgun (WGS) entry which is preliminary data.</text>
</comment>
<feature type="region of interest" description="Disordered" evidence="1">
    <location>
        <begin position="1"/>
        <end position="21"/>
    </location>
</feature>
<keyword evidence="3" id="KW-1185">Reference proteome</keyword>
<gene>
    <name evidence="2" type="ORF">STAS_21000</name>
</gene>
<accession>A0A5A7QJL6</accession>
<organism evidence="2 3">
    <name type="scientific">Striga asiatica</name>
    <name type="common">Asiatic witchweed</name>
    <name type="synonym">Buchnera asiatica</name>
    <dbReference type="NCBI Taxonomy" id="4170"/>
    <lineage>
        <taxon>Eukaryota</taxon>
        <taxon>Viridiplantae</taxon>
        <taxon>Streptophyta</taxon>
        <taxon>Embryophyta</taxon>
        <taxon>Tracheophyta</taxon>
        <taxon>Spermatophyta</taxon>
        <taxon>Magnoliopsida</taxon>
        <taxon>eudicotyledons</taxon>
        <taxon>Gunneridae</taxon>
        <taxon>Pentapetalae</taxon>
        <taxon>asterids</taxon>
        <taxon>lamiids</taxon>
        <taxon>Lamiales</taxon>
        <taxon>Orobanchaceae</taxon>
        <taxon>Buchnereae</taxon>
        <taxon>Striga</taxon>
    </lineage>
</organism>
<evidence type="ECO:0000256" key="1">
    <source>
        <dbReference type="SAM" id="MobiDB-lite"/>
    </source>
</evidence>
<sequence length="306" mass="32324">MEIKAVPTPSVRPRIKHGQPTVQTDRLISLPRPRNKKLEDDNQTSTLRGNTVKCAVGLRKAVAVLCDGDPHDVTHVLHPVDKALQRVEVGRSDQGRRHLLAGLERELELQDVGSGQGLRDGDVLDDGGFVALGLEGEEWRGLGGVRGELLDELDLDAGGVEVAGVGVDSEDGAECAVEEGEVEGEGDAVVVVAGDSVVVEEGVLVELGDGVDAVGVEEVVEEEGVVAGEVEVAGPADLVKGGEDALLEEVDAVVGEERLEFHGGWGVPEFWRCGGGAEEEEEMGDWGILGENGGKAYFIKKSKLYT</sequence>
<protein>
    <submittedName>
        <fullName evidence="2">B-block binding subunit of TFIIIC</fullName>
    </submittedName>
</protein>
<evidence type="ECO:0000313" key="3">
    <source>
        <dbReference type="Proteomes" id="UP000325081"/>
    </source>
</evidence>
<name>A0A5A7QJL6_STRAF</name>
<proteinExistence type="predicted"/>
<evidence type="ECO:0000313" key="2">
    <source>
        <dbReference type="EMBL" id="GER44111.1"/>
    </source>
</evidence>
<reference evidence="3" key="1">
    <citation type="journal article" date="2019" name="Curr. Biol.">
        <title>Genome Sequence of Striga asiatica Provides Insight into the Evolution of Plant Parasitism.</title>
        <authorList>
            <person name="Yoshida S."/>
            <person name="Kim S."/>
            <person name="Wafula E.K."/>
            <person name="Tanskanen J."/>
            <person name="Kim Y.M."/>
            <person name="Honaas L."/>
            <person name="Yang Z."/>
            <person name="Spallek T."/>
            <person name="Conn C.E."/>
            <person name="Ichihashi Y."/>
            <person name="Cheong K."/>
            <person name="Cui S."/>
            <person name="Der J.P."/>
            <person name="Gundlach H."/>
            <person name="Jiao Y."/>
            <person name="Hori C."/>
            <person name="Ishida J.K."/>
            <person name="Kasahara H."/>
            <person name="Kiba T."/>
            <person name="Kim M.S."/>
            <person name="Koo N."/>
            <person name="Laohavisit A."/>
            <person name="Lee Y.H."/>
            <person name="Lumba S."/>
            <person name="McCourt P."/>
            <person name="Mortimer J.C."/>
            <person name="Mutuku J.M."/>
            <person name="Nomura T."/>
            <person name="Sasaki-Sekimoto Y."/>
            <person name="Seto Y."/>
            <person name="Wang Y."/>
            <person name="Wakatake T."/>
            <person name="Sakakibara H."/>
            <person name="Demura T."/>
            <person name="Yamaguchi S."/>
            <person name="Yoneyama K."/>
            <person name="Manabe R.I."/>
            <person name="Nelson D.C."/>
            <person name="Schulman A.H."/>
            <person name="Timko M.P."/>
            <person name="dePamphilis C.W."/>
            <person name="Choi D."/>
            <person name="Shirasu K."/>
        </authorList>
    </citation>
    <scope>NUCLEOTIDE SEQUENCE [LARGE SCALE GENOMIC DNA]</scope>
    <source>
        <strain evidence="3">cv. UVA1</strain>
    </source>
</reference>
<dbReference type="AlphaFoldDB" id="A0A5A7QJL6"/>
<dbReference type="Proteomes" id="UP000325081">
    <property type="component" value="Unassembled WGS sequence"/>
</dbReference>
<dbReference type="EMBL" id="BKCP01006848">
    <property type="protein sequence ID" value="GER44111.1"/>
    <property type="molecule type" value="Genomic_DNA"/>
</dbReference>